<dbReference type="EMBL" id="HBHD01000525">
    <property type="protein sequence ID" value="CAD9651122.1"/>
    <property type="molecule type" value="Transcribed_RNA"/>
</dbReference>
<dbReference type="AlphaFoldDB" id="A0A7S2VVF9"/>
<protein>
    <submittedName>
        <fullName evidence="1">Uncharacterized protein</fullName>
    </submittedName>
</protein>
<gene>
    <name evidence="1" type="ORF">CCHL1392_LOCUS280</name>
</gene>
<sequence>MKGGAVQCMQVPGLQRPETRGSLLHGAVTACPAYSIVSDEQVPQRLTTCAWWLDLPLHTVCNEGGPCTSQSCTLHTLYNRQACWLLCCCYRPELLYCWLYCSL</sequence>
<reference evidence="1" key="1">
    <citation type="submission" date="2021-01" db="EMBL/GenBank/DDBJ databases">
        <authorList>
            <person name="Corre E."/>
            <person name="Pelletier E."/>
            <person name="Niang G."/>
            <person name="Scheremetjew M."/>
            <person name="Finn R."/>
            <person name="Kale V."/>
            <person name="Holt S."/>
            <person name="Cochrane G."/>
            <person name="Meng A."/>
            <person name="Brown T."/>
            <person name="Cohen L."/>
        </authorList>
    </citation>
    <scope>NUCLEOTIDE SEQUENCE</scope>
    <source>
        <strain evidence="1">SAG 11-48b</strain>
    </source>
</reference>
<name>A0A7S2VVF9_9CHLO</name>
<proteinExistence type="predicted"/>
<dbReference type="PROSITE" id="PS51257">
    <property type="entry name" value="PROKAR_LIPOPROTEIN"/>
    <property type="match status" value="1"/>
</dbReference>
<accession>A0A7S2VVF9</accession>
<evidence type="ECO:0000313" key="1">
    <source>
        <dbReference type="EMBL" id="CAD9651122.1"/>
    </source>
</evidence>
<organism evidence="1">
    <name type="scientific">Chlamydomonas chlamydogama</name>
    <dbReference type="NCBI Taxonomy" id="225041"/>
    <lineage>
        <taxon>Eukaryota</taxon>
        <taxon>Viridiplantae</taxon>
        <taxon>Chlorophyta</taxon>
        <taxon>core chlorophytes</taxon>
        <taxon>Chlorophyceae</taxon>
        <taxon>CS clade</taxon>
        <taxon>Chlamydomonadales</taxon>
        <taxon>Chlamydomonadaceae</taxon>
        <taxon>Chlamydomonas</taxon>
    </lineage>
</organism>